<dbReference type="SUPFAM" id="SSF54695">
    <property type="entry name" value="POZ domain"/>
    <property type="match status" value="1"/>
</dbReference>
<protein>
    <recommendedName>
        <fullName evidence="1">BTB domain-containing protein</fullName>
    </recommendedName>
</protein>
<sequence length="251" mass="27465">MLVWEPNDAVSEYYNACGMCDLAIQVFNWSYRVHRVIVTKSNVIQAMLTDNGMPLNAIALSNIHKPLTFGKTLDCMYALYAQAPPGGQPRPLPAYVCRSATALVCVASMAHRLGLEGVFKTAIWNLTTSEKWKVAYAAAPDEFAAVMGWPLLRELYDGLPITQKMELAAVALPWCGELGELVTADSKTATFKENVKLAHWTSARNQYVSLHARIHTNMRALFAHIPGDVVASILSAREDSGSDSDSESGSD</sequence>
<dbReference type="InterPro" id="IPR011333">
    <property type="entry name" value="SKP1/BTB/POZ_sf"/>
</dbReference>
<feature type="domain" description="BTB" evidence="1">
    <location>
        <begin position="20"/>
        <end position="85"/>
    </location>
</feature>
<organism evidence="2 3">
    <name type="scientific">Tribonema minus</name>
    <dbReference type="NCBI Taxonomy" id="303371"/>
    <lineage>
        <taxon>Eukaryota</taxon>
        <taxon>Sar</taxon>
        <taxon>Stramenopiles</taxon>
        <taxon>Ochrophyta</taxon>
        <taxon>PX clade</taxon>
        <taxon>Xanthophyceae</taxon>
        <taxon>Tribonematales</taxon>
        <taxon>Tribonemataceae</taxon>
        <taxon>Tribonema</taxon>
    </lineage>
</organism>
<dbReference type="EMBL" id="JAFCMP010000112">
    <property type="protein sequence ID" value="KAG5186402.1"/>
    <property type="molecule type" value="Genomic_DNA"/>
</dbReference>
<reference evidence="2" key="1">
    <citation type="submission" date="2021-02" db="EMBL/GenBank/DDBJ databases">
        <title>First Annotated Genome of the Yellow-green Alga Tribonema minus.</title>
        <authorList>
            <person name="Mahan K.M."/>
        </authorList>
    </citation>
    <scope>NUCLEOTIDE SEQUENCE</scope>
    <source>
        <strain evidence="2">UTEX B ZZ1240</strain>
    </source>
</reference>
<dbReference type="PROSITE" id="PS50097">
    <property type="entry name" value="BTB"/>
    <property type="match status" value="1"/>
</dbReference>
<dbReference type="Proteomes" id="UP000664859">
    <property type="component" value="Unassembled WGS sequence"/>
</dbReference>
<evidence type="ECO:0000313" key="3">
    <source>
        <dbReference type="Proteomes" id="UP000664859"/>
    </source>
</evidence>
<proteinExistence type="predicted"/>
<name>A0A836CHQ5_9STRA</name>
<evidence type="ECO:0000259" key="1">
    <source>
        <dbReference type="PROSITE" id="PS50097"/>
    </source>
</evidence>
<dbReference type="InterPro" id="IPR000210">
    <property type="entry name" value="BTB/POZ_dom"/>
</dbReference>
<gene>
    <name evidence="2" type="ORF">JKP88DRAFT_272664</name>
</gene>
<comment type="caution">
    <text evidence="2">The sequence shown here is derived from an EMBL/GenBank/DDBJ whole genome shotgun (WGS) entry which is preliminary data.</text>
</comment>
<evidence type="ECO:0000313" key="2">
    <source>
        <dbReference type="EMBL" id="KAG5186402.1"/>
    </source>
</evidence>
<keyword evidence="3" id="KW-1185">Reference proteome</keyword>
<dbReference type="AlphaFoldDB" id="A0A836CHQ5"/>
<accession>A0A836CHQ5</accession>